<dbReference type="Gene3D" id="3.40.50.1100">
    <property type="match status" value="1"/>
</dbReference>
<proteinExistence type="predicted"/>
<dbReference type="SUPFAM" id="SSF53686">
    <property type="entry name" value="Tryptophan synthase beta subunit-like PLP-dependent enzymes"/>
    <property type="match status" value="1"/>
</dbReference>
<feature type="domain" description="Tryptophan synthase beta chain-like PALP" evidence="1">
    <location>
        <begin position="1"/>
        <end position="38"/>
    </location>
</feature>
<gene>
    <name evidence="2" type="ORF">B2A_13076</name>
</gene>
<accession>T0YKE5</accession>
<dbReference type="EMBL" id="AUZZ01009453">
    <property type="protein sequence ID" value="EQD33583.1"/>
    <property type="molecule type" value="Genomic_DNA"/>
</dbReference>
<reference evidence="2" key="2">
    <citation type="journal article" date="2014" name="ISME J.">
        <title>Microbial stratification in low pH oxic and suboxic macroscopic growths along an acid mine drainage.</title>
        <authorList>
            <person name="Mendez-Garcia C."/>
            <person name="Mesa V."/>
            <person name="Sprenger R.R."/>
            <person name="Richter M."/>
            <person name="Diez M.S."/>
            <person name="Solano J."/>
            <person name="Bargiela R."/>
            <person name="Golyshina O.V."/>
            <person name="Manteca A."/>
            <person name="Ramos J.L."/>
            <person name="Gallego J.R."/>
            <person name="Llorente I."/>
            <person name="Martins Dos Santos V.A."/>
            <person name="Jensen O.N."/>
            <person name="Pelaez A.I."/>
            <person name="Sanchez J."/>
            <person name="Ferrer M."/>
        </authorList>
    </citation>
    <scope>NUCLEOTIDE SEQUENCE</scope>
</reference>
<dbReference type="InterPro" id="IPR036052">
    <property type="entry name" value="TrpB-like_PALP_sf"/>
</dbReference>
<feature type="non-terminal residue" evidence="2">
    <location>
        <position position="40"/>
    </location>
</feature>
<sequence length="40" mass="4327">MGYEILEQLGPEVPDAIIYPTGGGTGLVGMYKAFRELRAL</sequence>
<protein>
    <recommendedName>
        <fullName evidence="1">Tryptophan synthase beta chain-like PALP domain-containing protein</fullName>
    </recommendedName>
</protein>
<dbReference type="InterPro" id="IPR001926">
    <property type="entry name" value="TrpB-like_PALP"/>
</dbReference>
<evidence type="ECO:0000259" key="1">
    <source>
        <dbReference type="Pfam" id="PF00291"/>
    </source>
</evidence>
<evidence type="ECO:0000313" key="2">
    <source>
        <dbReference type="EMBL" id="EQD33583.1"/>
    </source>
</evidence>
<comment type="caution">
    <text evidence="2">The sequence shown here is derived from an EMBL/GenBank/DDBJ whole genome shotgun (WGS) entry which is preliminary data.</text>
</comment>
<dbReference type="AlphaFoldDB" id="T0YKE5"/>
<reference evidence="2" key="1">
    <citation type="submission" date="2013-08" db="EMBL/GenBank/DDBJ databases">
        <authorList>
            <person name="Mendez C."/>
            <person name="Richter M."/>
            <person name="Ferrer M."/>
            <person name="Sanchez J."/>
        </authorList>
    </citation>
    <scope>NUCLEOTIDE SEQUENCE</scope>
</reference>
<name>T0YKE5_9ZZZZ</name>
<dbReference type="Pfam" id="PF00291">
    <property type="entry name" value="PALP"/>
    <property type="match status" value="1"/>
</dbReference>
<organism evidence="2">
    <name type="scientific">mine drainage metagenome</name>
    <dbReference type="NCBI Taxonomy" id="410659"/>
    <lineage>
        <taxon>unclassified sequences</taxon>
        <taxon>metagenomes</taxon>
        <taxon>ecological metagenomes</taxon>
    </lineage>
</organism>